<dbReference type="Proteomes" id="UP000321548">
    <property type="component" value="Unassembled WGS sequence"/>
</dbReference>
<dbReference type="Pfam" id="PF01850">
    <property type="entry name" value="PIN"/>
    <property type="match status" value="1"/>
</dbReference>
<feature type="domain" description="PIN" evidence="1">
    <location>
        <begin position="4"/>
        <end position="116"/>
    </location>
</feature>
<dbReference type="PANTHER" id="PTHR36173">
    <property type="entry name" value="RIBONUCLEASE VAPC16-RELATED"/>
    <property type="match status" value="1"/>
</dbReference>
<dbReference type="InterPro" id="IPR029060">
    <property type="entry name" value="PIN-like_dom_sf"/>
</dbReference>
<sequence>MRCLLDTHLLLRLLAAPERVPGSERERLQRGSVVFYSVASLREIALERSLGRLAFDPETVAGHAERGGFLRVGIEPRHVDQVARLPWQHRDPFDRLLVAQSIAEPLTLLTVDRQLGAYGSTVRVLAT</sequence>
<dbReference type="InterPro" id="IPR052919">
    <property type="entry name" value="TA_system_RNase"/>
</dbReference>
<keyword evidence="3" id="KW-1185">Reference proteome</keyword>
<dbReference type="AlphaFoldDB" id="A0A5C8NY49"/>
<protein>
    <submittedName>
        <fullName evidence="2">Type II toxin-antitoxin system VapC family toxin</fullName>
    </submittedName>
</protein>
<dbReference type="RefSeq" id="WP_147703955.1">
    <property type="nucleotide sequence ID" value="NZ_VDUY01000003.1"/>
</dbReference>
<dbReference type="SUPFAM" id="SSF88723">
    <property type="entry name" value="PIN domain-like"/>
    <property type="match status" value="1"/>
</dbReference>
<dbReference type="CDD" id="cd09872">
    <property type="entry name" value="PIN_Sll0205-like"/>
    <property type="match status" value="1"/>
</dbReference>
<dbReference type="PANTHER" id="PTHR36173:SF2">
    <property type="entry name" value="RIBONUCLEASE VAPC16"/>
    <property type="match status" value="1"/>
</dbReference>
<comment type="caution">
    <text evidence="2">The sequence shown here is derived from an EMBL/GenBank/DDBJ whole genome shotgun (WGS) entry which is preliminary data.</text>
</comment>
<proteinExistence type="predicted"/>
<organism evidence="2 3">
    <name type="scientific">Zeimonas arvi</name>
    <dbReference type="NCBI Taxonomy" id="2498847"/>
    <lineage>
        <taxon>Bacteria</taxon>
        <taxon>Pseudomonadati</taxon>
        <taxon>Pseudomonadota</taxon>
        <taxon>Betaproteobacteria</taxon>
        <taxon>Burkholderiales</taxon>
        <taxon>Burkholderiaceae</taxon>
        <taxon>Zeimonas</taxon>
    </lineage>
</organism>
<evidence type="ECO:0000313" key="3">
    <source>
        <dbReference type="Proteomes" id="UP000321548"/>
    </source>
</evidence>
<dbReference type="InterPro" id="IPR041705">
    <property type="entry name" value="PIN_Sll0205"/>
</dbReference>
<dbReference type="InterPro" id="IPR002716">
    <property type="entry name" value="PIN_dom"/>
</dbReference>
<gene>
    <name evidence="2" type="ORF">FHP08_08165</name>
</gene>
<dbReference type="OrthoDB" id="9798990at2"/>
<dbReference type="EMBL" id="VDUY01000003">
    <property type="protein sequence ID" value="TXL66041.1"/>
    <property type="molecule type" value="Genomic_DNA"/>
</dbReference>
<reference evidence="2 3" key="1">
    <citation type="submission" date="2019-06" db="EMBL/GenBank/DDBJ databases">
        <title>Quisquiliibacterium sp. nov., isolated from a maize field.</title>
        <authorList>
            <person name="Lin S.-Y."/>
            <person name="Tsai C.-F."/>
            <person name="Young C.-C."/>
        </authorList>
    </citation>
    <scope>NUCLEOTIDE SEQUENCE [LARGE SCALE GENOMIC DNA]</scope>
    <source>
        <strain evidence="2 3">CC-CFT501</strain>
    </source>
</reference>
<evidence type="ECO:0000313" key="2">
    <source>
        <dbReference type="EMBL" id="TXL66041.1"/>
    </source>
</evidence>
<accession>A0A5C8NY49</accession>
<evidence type="ECO:0000259" key="1">
    <source>
        <dbReference type="Pfam" id="PF01850"/>
    </source>
</evidence>
<name>A0A5C8NY49_9BURK</name>